<dbReference type="OrthoDB" id="3164at2157"/>
<evidence type="ECO:0000313" key="3">
    <source>
        <dbReference type="EMBL" id="SEI90395.1"/>
    </source>
</evidence>
<dbReference type="PANTHER" id="PTHR43751">
    <property type="entry name" value="SULFATASE"/>
    <property type="match status" value="1"/>
</dbReference>
<dbReference type="AlphaFoldDB" id="A0A1H6UQP0"/>
<accession>A0A1H6UQP0</accession>
<name>A0A1H6UQP0_9EURY</name>
<evidence type="ECO:0000256" key="1">
    <source>
        <dbReference type="SAM" id="MobiDB-lite"/>
    </source>
</evidence>
<dbReference type="SUPFAM" id="SSF53649">
    <property type="entry name" value="Alkaline phosphatase-like"/>
    <property type="match status" value="1"/>
</dbReference>
<feature type="domain" description="Sulfatase N-terminal" evidence="2">
    <location>
        <begin position="22"/>
        <end position="366"/>
    </location>
</feature>
<sequence>MSPDSHSDDTSEPHDLGDGDAPNIVLVVMDTARARETVPATSAITPTLASLAGSGTEFTHAYTSAPWTLPAHASLFTGQYTAAHGAHGGHTYLDADHETLPEAFQSAGYETVGVSNNCWITGEFGFDRGFDQFRKGWQYIQSEVDTGAVVRASGVSERLTSLREQLLAGNPAITLANVAYERYLCDDDGAARTTDWVDTWLTRRKTNGDDQPFFLFCNYIEPHIEYDPPREYAEQFLSSSAVEEAIQLRQDPRAFDVGDYELTDRECELLRGLYQGELAYVDAQIGRLRESLQAAGEWENTIFVVLGDHGENIGEYGFFGHQYNLHETVVHVPLVISGGAFSGGGQQESLVQLLDLVPTLLDETGISAPELLTQLQGQSFHPQSTTPPREAVYAEHVQPQPSVDSLEARFGELPDRVKAFDRSLRSVRTNQATYIRGSDGSQWLYPAASSERQNRVDQRPALVARLDTKLDDWLGTVERDHTTQTSVAMSASTEQRLADLGYL</sequence>
<dbReference type="CDD" id="cd16148">
    <property type="entry name" value="sulfatase_like"/>
    <property type="match status" value="1"/>
</dbReference>
<dbReference type="RefSeq" id="WP_089672550.1">
    <property type="nucleotide sequence ID" value="NZ_CP024845.1"/>
</dbReference>
<dbReference type="Pfam" id="PF00884">
    <property type="entry name" value="Sulfatase"/>
    <property type="match status" value="1"/>
</dbReference>
<gene>
    <name evidence="3" type="ORF">SAMN05444271_11146</name>
</gene>
<proteinExistence type="predicted"/>
<accession>A0A2H4PZ64</accession>
<keyword evidence="4" id="KW-1185">Reference proteome</keyword>
<dbReference type="InterPro" id="IPR052701">
    <property type="entry name" value="GAG_Ulvan_Degrading_Sulfatases"/>
</dbReference>
<dbReference type="STRING" id="1073996.SAMN05444271_11146"/>
<reference evidence="3 4" key="1">
    <citation type="submission" date="2016-10" db="EMBL/GenBank/DDBJ databases">
        <authorList>
            <person name="de Groot N.N."/>
        </authorList>
    </citation>
    <scope>NUCLEOTIDE SEQUENCE [LARGE SCALE GENOMIC DNA]</scope>
    <source>
        <strain evidence="3 4">DSM 22187</strain>
    </source>
</reference>
<dbReference type="KEGG" id="hae:halTADL_0600"/>
<feature type="region of interest" description="Disordered" evidence="1">
    <location>
        <begin position="1"/>
        <end position="22"/>
    </location>
</feature>
<dbReference type="GeneID" id="35001417"/>
<feature type="compositionally biased region" description="Basic and acidic residues" evidence="1">
    <location>
        <begin position="1"/>
        <end position="17"/>
    </location>
</feature>
<dbReference type="InterPro" id="IPR017850">
    <property type="entry name" value="Alkaline_phosphatase_core_sf"/>
</dbReference>
<dbReference type="PANTHER" id="PTHR43751:SF3">
    <property type="entry name" value="SULFATASE N-TERMINAL DOMAIN-CONTAINING PROTEIN"/>
    <property type="match status" value="1"/>
</dbReference>
<evidence type="ECO:0000259" key="2">
    <source>
        <dbReference type="Pfam" id="PF00884"/>
    </source>
</evidence>
<evidence type="ECO:0000313" key="4">
    <source>
        <dbReference type="Proteomes" id="UP000198888"/>
    </source>
</evidence>
<organism evidence="3 4">
    <name type="scientific">Halohasta litchfieldiae</name>
    <dbReference type="NCBI Taxonomy" id="1073996"/>
    <lineage>
        <taxon>Archaea</taxon>
        <taxon>Methanobacteriati</taxon>
        <taxon>Methanobacteriota</taxon>
        <taxon>Stenosarchaea group</taxon>
        <taxon>Halobacteria</taxon>
        <taxon>Halobacteriales</taxon>
        <taxon>Haloferacaceae</taxon>
        <taxon>Halohasta</taxon>
    </lineage>
</organism>
<dbReference type="EMBL" id="FNYR01000011">
    <property type="protein sequence ID" value="SEI90395.1"/>
    <property type="molecule type" value="Genomic_DNA"/>
</dbReference>
<dbReference type="Gene3D" id="3.40.720.10">
    <property type="entry name" value="Alkaline Phosphatase, subunit A"/>
    <property type="match status" value="1"/>
</dbReference>
<dbReference type="Proteomes" id="UP000198888">
    <property type="component" value="Unassembled WGS sequence"/>
</dbReference>
<protein>
    <submittedName>
        <fullName evidence="3">Arylsulfatase A</fullName>
    </submittedName>
</protein>
<dbReference type="InterPro" id="IPR000917">
    <property type="entry name" value="Sulfatase_N"/>
</dbReference>